<evidence type="ECO:0000256" key="2">
    <source>
        <dbReference type="SAM" id="SignalP"/>
    </source>
</evidence>
<keyword evidence="2" id="KW-0732">Signal</keyword>
<proteinExistence type="predicted"/>
<organism evidence="3">
    <name type="scientific">Photinus pyralis</name>
    <name type="common">Common eastern firefly</name>
    <name type="synonym">Lampyris pyralis</name>
    <dbReference type="NCBI Taxonomy" id="7054"/>
    <lineage>
        <taxon>Eukaryota</taxon>
        <taxon>Metazoa</taxon>
        <taxon>Ecdysozoa</taxon>
        <taxon>Arthropoda</taxon>
        <taxon>Hexapoda</taxon>
        <taxon>Insecta</taxon>
        <taxon>Pterygota</taxon>
        <taxon>Neoptera</taxon>
        <taxon>Endopterygota</taxon>
        <taxon>Coleoptera</taxon>
        <taxon>Polyphaga</taxon>
        <taxon>Elateriformia</taxon>
        <taxon>Elateroidea</taxon>
        <taxon>Lampyridae</taxon>
        <taxon>Lampyrinae</taxon>
        <taxon>Photinus</taxon>
    </lineage>
</organism>
<evidence type="ECO:0000256" key="1">
    <source>
        <dbReference type="SAM" id="Phobius"/>
    </source>
</evidence>
<reference evidence="4 5" key="2">
    <citation type="journal article" date="2018" name="Elife">
        <title>Firefly genomes illuminate parallel origins of bioluminescence in beetles.</title>
        <authorList>
            <person name="Fallon T.R."/>
            <person name="Lower S.E."/>
            <person name="Chang C.H."/>
            <person name="Bessho-Uehara M."/>
            <person name="Martin G.J."/>
            <person name="Bewick A.J."/>
            <person name="Behringer M."/>
            <person name="Debat H.J."/>
            <person name="Wong I."/>
            <person name="Day J.C."/>
            <person name="Suvorov A."/>
            <person name="Silva C.J."/>
            <person name="Stanger-Hall K.F."/>
            <person name="Hall D.W."/>
            <person name="Schmitz R.J."/>
            <person name="Nelson D.R."/>
            <person name="Lewis S.M."/>
            <person name="Shigenobu S."/>
            <person name="Bybee S.M."/>
            <person name="Larracuente A.M."/>
            <person name="Oba Y."/>
            <person name="Weng J.K."/>
        </authorList>
    </citation>
    <scope>NUCLEOTIDE SEQUENCE [LARGE SCALE GENOMIC DNA]</scope>
    <source>
        <strain evidence="4">1611_PpyrPB1</strain>
        <tissue evidence="4">Whole body</tissue>
    </source>
</reference>
<keyword evidence="1" id="KW-1133">Transmembrane helix</keyword>
<feature type="chain" id="PRO_5036312498" evidence="2">
    <location>
        <begin position="20"/>
        <end position="183"/>
    </location>
</feature>
<accession>A0A1Y1JXS6</accession>
<dbReference type="InParanoid" id="A0A1Y1JXS6"/>
<gene>
    <name evidence="4" type="ORF">PPYR_01701</name>
</gene>
<evidence type="ECO:0000313" key="5">
    <source>
        <dbReference type="Proteomes" id="UP000327044"/>
    </source>
</evidence>
<evidence type="ECO:0000313" key="4">
    <source>
        <dbReference type="EMBL" id="KAB0804731.1"/>
    </source>
</evidence>
<keyword evidence="5" id="KW-1185">Reference proteome</keyword>
<reference evidence="3" key="1">
    <citation type="journal article" date="2016" name="Sci. Rep.">
        <title>Molecular characterization of firefly nuptial gifts: a multi-omics approach sheds light on postcopulatory sexual selection.</title>
        <authorList>
            <person name="Al-Wathiqui N."/>
            <person name="Fallon T.R."/>
            <person name="South A."/>
            <person name="Weng J.K."/>
            <person name="Lewis S.M."/>
        </authorList>
    </citation>
    <scope>NUCLEOTIDE SEQUENCE</scope>
</reference>
<evidence type="ECO:0000313" key="3">
    <source>
        <dbReference type="EMBL" id="JAV54122.1"/>
    </source>
</evidence>
<dbReference type="EMBL" id="VVIM01000001">
    <property type="protein sequence ID" value="KAB0804731.1"/>
    <property type="molecule type" value="Genomic_DNA"/>
</dbReference>
<protein>
    <submittedName>
        <fullName evidence="3">Uncharacterized protein</fullName>
    </submittedName>
</protein>
<sequence length="183" mass="20498">MKYSFSFFLLATFYLSSSATQDTNLAKGTNHVEEIGNKLRSYWLWITQSNQDTFVGRCVGAIKKLHLVMNFVVFKLGVIVTALAFLSIMMFKSLGMGVLILIVTSVGLVSKLSVLKHGAGSIEHQPQASVHLHVHNKGQAYYKEPPVWHDRFDRLAPKDSLEEQALNDLYKRIGLSTSHDTLS</sequence>
<keyword evidence="1" id="KW-0812">Transmembrane</keyword>
<dbReference type="EMBL" id="GEZM01097757">
    <property type="protein sequence ID" value="JAV54122.1"/>
    <property type="molecule type" value="Transcribed_RNA"/>
</dbReference>
<dbReference type="AlphaFoldDB" id="A0A1Y1JXS6"/>
<name>A0A1Y1JXS6_PHOPY</name>
<dbReference type="OrthoDB" id="6611212at2759"/>
<feature type="transmembrane region" description="Helical" evidence="1">
    <location>
        <begin position="94"/>
        <end position="114"/>
    </location>
</feature>
<feature type="signal peptide" evidence="2">
    <location>
        <begin position="1"/>
        <end position="19"/>
    </location>
</feature>
<feature type="transmembrane region" description="Helical" evidence="1">
    <location>
        <begin position="67"/>
        <end position="88"/>
    </location>
</feature>
<reference evidence="4" key="3">
    <citation type="submission" date="2019-08" db="EMBL/GenBank/DDBJ databases">
        <authorList>
            <consortium name="Photinus pyralis genome working group"/>
            <person name="Fallon T.R."/>
            <person name="Sander Lower S.E."/>
            <person name="Weng J.-K."/>
        </authorList>
    </citation>
    <scope>NUCLEOTIDE SEQUENCE</scope>
    <source>
        <strain evidence="4">1611_PpyrPB1</strain>
        <tissue evidence="4">Whole body</tissue>
    </source>
</reference>
<keyword evidence="1" id="KW-0472">Membrane</keyword>
<dbReference type="Proteomes" id="UP000327044">
    <property type="component" value="Unassembled WGS sequence"/>
</dbReference>